<keyword evidence="4" id="KW-1185">Reference proteome</keyword>
<evidence type="ECO:0000313" key="1">
    <source>
        <dbReference type="EMBL" id="EOH99236.1"/>
    </source>
</evidence>
<dbReference type="OrthoDB" id="306726at2"/>
<comment type="caution">
    <text evidence="1">The sequence shown here is derived from an EMBL/GenBank/DDBJ whole genome shotgun (WGS) entry which is preliminary data.</text>
</comment>
<dbReference type="EMBL" id="AJAS01000015">
    <property type="protein sequence ID" value="EOH99236.1"/>
    <property type="molecule type" value="Genomic_DNA"/>
</dbReference>
<sequence>MHFVTENELRMNFQKKAFKEFCLKDHVRLTPGAKQFLLDKKIQILSETELQEKTNATKQALTSLDGYKEVLSAELLEAALFAMKQQLSISQKIIDLEKMLMHSLGNEPMDNETPLNEVEEFRLETVHIFSEQGVLLIKLKKIYGIIRLIQSEYPQYGPLLVKASRSILELKKQLLGETDEKTINERL</sequence>
<organism evidence="1 3">
    <name type="scientific">Enterococcus moraviensis ATCC BAA-383</name>
    <dbReference type="NCBI Taxonomy" id="1158609"/>
    <lineage>
        <taxon>Bacteria</taxon>
        <taxon>Bacillati</taxon>
        <taxon>Bacillota</taxon>
        <taxon>Bacilli</taxon>
        <taxon>Lactobacillales</taxon>
        <taxon>Enterococcaceae</taxon>
        <taxon>Enterococcus</taxon>
    </lineage>
</organism>
<reference evidence="1 3" key="1">
    <citation type="submission" date="2013-02" db="EMBL/GenBank/DDBJ databases">
        <title>The Genome Sequence of Enterococcus moraviensis BAA-383.</title>
        <authorList>
            <consortium name="The Broad Institute Genome Sequencing Platform"/>
            <consortium name="The Broad Institute Genome Sequencing Center for Infectious Disease"/>
            <person name="Earl A.M."/>
            <person name="Gilmore M.S."/>
            <person name="Lebreton F."/>
            <person name="Walker B."/>
            <person name="Young S.K."/>
            <person name="Zeng Q."/>
            <person name="Gargeya S."/>
            <person name="Fitzgerald M."/>
            <person name="Haas B."/>
            <person name="Abouelleil A."/>
            <person name="Alvarado L."/>
            <person name="Arachchi H.M."/>
            <person name="Berlin A.M."/>
            <person name="Chapman S.B."/>
            <person name="Dewar J."/>
            <person name="Goldberg J."/>
            <person name="Griggs A."/>
            <person name="Gujja S."/>
            <person name="Hansen M."/>
            <person name="Howarth C."/>
            <person name="Imamovic A."/>
            <person name="Larimer J."/>
            <person name="McCowan C."/>
            <person name="Murphy C."/>
            <person name="Neiman D."/>
            <person name="Pearson M."/>
            <person name="Priest M."/>
            <person name="Roberts A."/>
            <person name="Saif S."/>
            <person name="Shea T."/>
            <person name="Sisk P."/>
            <person name="Sykes S."/>
            <person name="Wortman J."/>
            <person name="Nusbaum C."/>
            <person name="Birren B."/>
        </authorList>
    </citation>
    <scope>NUCLEOTIDE SEQUENCE [LARGE SCALE GENOMIC DNA]</scope>
    <source>
        <strain evidence="1 3">ATCC BAA-383</strain>
    </source>
</reference>
<dbReference type="AlphaFoldDB" id="R2T2I0"/>
<dbReference type="HOGENOM" id="CLU_1486894_0_0_9"/>
<dbReference type="EMBL" id="ASWB01000002">
    <property type="protein sequence ID" value="EOT72081.1"/>
    <property type="molecule type" value="Genomic_DNA"/>
</dbReference>
<evidence type="ECO:0000313" key="3">
    <source>
        <dbReference type="Proteomes" id="UP000013781"/>
    </source>
</evidence>
<accession>R2T2I0</accession>
<dbReference type="eggNOG" id="ENOG5032N6X">
    <property type="taxonomic scope" value="Bacteria"/>
</dbReference>
<dbReference type="Proteomes" id="UP000014157">
    <property type="component" value="Unassembled WGS sequence"/>
</dbReference>
<name>R2T2I0_9ENTE</name>
<gene>
    <name evidence="2" type="ORF">I586_01889</name>
    <name evidence="1" type="ORF">UAY_02013</name>
</gene>
<dbReference type="RefSeq" id="WP_010765383.1">
    <property type="nucleotide sequence ID" value="NZ_ASWB01000002.1"/>
</dbReference>
<reference evidence="2 4" key="2">
    <citation type="submission" date="2013-03" db="EMBL/GenBank/DDBJ databases">
        <title>The Genome Sequence of Enterococcus moraviensis BAA-383 (PacBio/Illumina hybrid assembly).</title>
        <authorList>
            <consortium name="The Broad Institute Genomics Platform"/>
            <consortium name="The Broad Institute Genome Sequencing Center for Infectious Disease"/>
            <person name="Earl A."/>
            <person name="Russ C."/>
            <person name="Gilmore M."/>
            <person name="Surin D."/>
            <person name="Walker B."/>
            <person name="Young S."/>
            <person name="Zeng Q."/>
            <person name="Gargeya S."/>
            <person name="Fitzgerald M."/>
            <person name="Haas B."/>
            <person name="Abouelleil A."/>
            <person name="Allen A.W."/>
            <person name="Alvarado L."/>
            <person name="Arachchi H.M."/>
            <person name="Berlin A.M."/>
            <person name="Chapman S.B."/>
            <person name="Gainer-Dewar J."/>
            <person name="Goldberg J."/>
            <person name="Griggs A."/>
            <person name="Gujja S."/>
            <person name="Hansen M."/>
            <person name="Howarth C."/>
            <person name="Imamovic A."/>
            <person name="Ireland A."/>
            <person name="Larimer J."/>
            <person name="McCowan C."/>
            <person name="Murphy C."/>
            <person name="Pearson M."/>
            <person name="Poon T.W."/>
            <person name="Priest M."/>
            <person name="Roberts A."/>
            <person name="Saif S."/>
            <person name="Shea T."/>
            <person name="Sisk P."/>
            <person name="Sykes S."/>
            <person name="Wortman J."/>
            <person name="Nusbaum C."/>
            <person name="Birren B."/>
        </authorList>
    </citation>
    <scope>NUCLEOTIDE SEQUENCE [LARGE SCALE GENOMIC DNA]</scope>
    <source>
        <strain evidence="2 4">ATCC BAA-383</strain>
    </source>
</reference>
<evidence type="ECO:0000313" key="2">
    <source>
        <dbReference type="EMBL" id="EOT72081.1"/>
    </source>
</evidence>
<dbReference type="Proteomes" id="UP000013781">
    <property type="component" value="Unassembled WGS sequence"/>
</dbReference>
<proteinExistence type="predicted"/>
<dbReference type="PATRIC" id="fig|1158609.3.peg.1962"/>
<dbReference type="STRING" id="155617.RV09_GL002702"/>
<protein>
    <submittedName>
        <fullName evidence="1">Uncharacterized protein</fullName>
    </submittedName>
</protein>
<evidence type="ECO:0000313" key="4">
    <source>
        <dbReference type="Proteomes" id="UP000014157"/>
    </source>
</evidence>